<accession>A0A556CAV1</accession>
<reference evidence="2 3" key="1">
    <citation type="submission" date="2019-07" db="EMBL/GenBank/DDBJ databases">
        <title>Draft genome sequence of Brevibacterium aurantiacum XU54 isolated from Xinjiang China.</title>
        <authorList>
            <person name="Xu X."/>
        </authorList>
    </citation>
    <scope>NUCLEOTIDE SEQUENCE [LARGE SCALE GENOMIC DNA]</scope>
    <source>
        <strain evidence="2 3">XU54</strain>
    </source>
</reference>
<feature type="signal peptide" evidence="1">
    <location>
        <begin position="1"/>
        <end position="24"/>
    </location>
</feature>
<keyword evidence="1" id="KW-0732">Signal</keyword>
<feature type="chain" id="PRO_5021959578" evidence="1">
    <location>
        <begin position="25"/>
        <end position="415"/>
    </location>
</feature>
<dbReference type="InterPro" id="IPR050490">
    <property type="entry name" value="Bact_solute-bd_prot1"/>
</dbReference>
<dbReference type="SUPFAM" id="SSF53850">
    <property type="entry name" value="Periplasmic binding protein-like II"/>
    <property type="match status" value="1"/>
</dbReference>
<dbReference type="EMBL" id="VLTK01000008">
    <property type="protein sequence ID" value="TSI14553.1"/>
    <property type="molecule type" value="Genomic_DNA"/>
</dbReference>
<dbReference type="PANTHER" id="PTHR43649">
    <property type="entry name" value="ARABINOSE-BINDING PROTEIN-RELATED"/>
    <property type="match status" value="1"/>
</dbReference>
<dbReference type="InterPro" id="IPR006059">
    <property type="entry name" value="SBP"/>
</dbReference>
<evidence type="ECO:0000313" key="2">
    <source>
        <dbReference type="EMBL" id="TSI14553.1"/>
    </source>
</evidence>
<dbReference type="Proteomes" id="UP000316406">
    <property type="component" value="Unassembled WGS sequence"/>
</dbReference>
<comment type="caution">
    <text evidence="2">The sequence shown here is derived from an EMBL/GenBank/DDBJ whole genome shotgun (WGS) entry which is preliminary data.</text>
</comment>
<protein>
    <submittedName>
        <fullName evidence="2">Extracellular solute-binding protein</fullName>
    </submittedName>
</protein>
<dbReference type="PANTHER" id="PTHR43649:SF12">
    <property type="entry name" value="DIACETYLCHITOBIOSE BINDING PROTEIN DASA"/>
    <property type="match status" value="1"/>
</dbReference>
<evidence type="ECO:0000256" key="1">
    <source>
        <dbReference type="SAM" id="SignalP"/>
    </source>
</evidence>
<name>A0A556CAV1_BREAU</name>
<proteinExistence type="predicted"/>
<keyword evidence="3" id="KW-1185">Reference proteome</keyword>
<gene>
    <name evidence="2" type="ORF">FO013_14395</name>
</gene>
<dbReference type="AlphaFoldDB" id="A0A556CAV1"/>
<sequence>MIRRSVRTIAAAIALALGAVGLSACESDGNYSGKTTLVLMNSQWMDALRGDKLWAVMEKYEKVNPKVVLEKSEVPSKDIQTKLPTELGAKLGPDVMMLQEPLFWVVRDALLPLDEATAEANNLNATNDGAQVEGRQLGVSWQRAAYGLVFNRKLLNEAGVEPPETVDELITAAHEVQSETGAIGFTSRHQMNEFDNWYKDFMNWTAGYGGQWATQGQLTIDSPHNIAAVEAFKKLYDADVIPYGDDFPTQRNRFKSGDVGFSIDNSGGTLNMATGSKVSSDVGASRLPFPSPGSHQQIYLALNKNMDGEKQRAALDFVQWLLTDDAQQALRSASGPDLLATDVPLDPKFAKKNPWAQNFYEAAADSSGTVIEGYELETAQIMRPVMDAVERVLTKNADPRKELEKAQEEATGLVG</sequence>
<dbReference type="PROSITE" id="PS51257">
    <property type="entry name" value="PROKAR_LIPOPROTEIN"/>
    <property type="match status" value="1"/>
</dbReference>
<dbReference type="Pfam" id="PF01547">
    <property type="entry name" value="SBP_bac_1"/>
    <property type="match status" value="1"/>
</dbReference>
<organism evidence="2 3">
    <name type="scientific">Brevibacterium aurantiacum</name>
    <dbReference type="NCBI Taxonomy" id="273384"/>
    <lineage>
        <taxon>Bacteria</taxon>
        <taxon>Bacillati</taxon>
        <taxon>Actinomycetota</taxon>
        <taxon>Actinomycetes</taxon>
        <taxon>Micrococcales</taxon>
        <taxon>Brevibacteriaceae</taxon>
        <taxon>Brevibacterium</taxon>
    </lineage>
</organism>
<dbReference type="Gene3D" id="3.40.190.10">
    <property type="entry name" value="Periplasmic binding protein-like II"/>
    <property type="match status" value="1"/>
</dbReference>
<evidence type="ECO:0000313" key="3">
    <source>
        <dbReference type="Proteomes" id="UP000316406"/>
    </source>
</evidence>
<dbReference type="OrthoDB" id="2509690at2"/>